<dbReference type="InterPro" id="IPR017911">
    <property type="entry name" value="MacB-like_ATP-bd"/>
</dbReference>
<organism evidence="5 6">
    <name type="scientific">Nitrospirillum viridazoti CBAmc</name>
    <dbReference type="NCBI Taxonomy" id="1441467"/>
    <lineage>
        <taxon>Bacteria</taxon>
        <taxon>Pseudomonadati</taxon>
        <taxon>Pseudomonadota</taxon>
        <taxon>Alphaproteobacteria</taxon>
        <taxon>Rhodospirillales</taxon>
        <taxon>Azospirillaceae</taxon>
        <taxon>Nitrospirillum</taxon>
        <taxon>Nitrospirillum viridazoti</taxon>
    </lineage>
</organism>
<keyword evidence="1" id="KW-0813">Transport</keyword>
<gene>
    <name evidence="5" type="ORF">Y958_27495</name>
</gene>
<accession>A0A248K0U3</accession>
<sequence length="232" mass="24552">MSPVIQLLAAGRTFRQGPDEYAALRPATVTIDRGQYVAVTGASGSGKSTLLNLITGVDRASQGSVRVNGTALEMLGEGALARFRGASIGIVFQFFELIPTLTALDNVVLAMDLVGTVPPRARRARALALLSDMGLANHVFRPPGRLSGGEQQRVAIARALANDPPILVADEPTGNLDRANGERVTALFDRCVADGRTVIVATHERGGLDRYHRVLRVEDGQVMESGMAEGAP</sequence>
<dbReference type="GO" id="GO:0005886">
    <property type="term" value="C:plasma membrane"/>
    <property type="evidence" value="ECO:0007669"/>
    <property type="project" value="TreeGrafter"/>
</dbReference>
<dbReference type="CDD" id="cd03255">
    <property type="entry name" value="ABC_MJ0796_LolCDE_FtsE"/>
    <property type="match status" value="1"/>
</dbReference>
<keyword evidence="3 5" id="KW-0067">ATP-binding</keyword>
<evidence type="ECO:0000256" key="3">
    <source>
        <dbReference type="ARBA" id="ARBA00022840"/>
    </source>
</evidence>
<dbReference type="PANTHER" id="PTHR24220">
    <property type="entry name" value="IMPORT ATP-BINDING PROTEIN"/>
    <property type="match status" value="1"/>
</dbReference>
<dbReference type="Gene3D" id="3.40.50.300">
    <property type="entry name" value="P-loop containing nucleotide triphosphate hydrolases"/>
    <property type="match status" value="1"/>
</dbReference>
<dbReference type="EMBL" id="CP022112">
    <property type="protein sequence ID" value="ASG24603.1"/>
    <property type="molecule type" value="Genomic_DNA"/>
</dbReference>
<dbReference type="SMART" id="SM00382">
    <property type="entry name" value="AAA"/>
    <property type="match status" value="1"/>
</dbReference>
<dbReference type="InterPro" id="IPR003593">
    <property type="entry name" value="AAA+_ATPase"/>
</dbReference>
<dbReference type="GO" id="GO:0022857">
    <property type="term" value="F:transmembrane transporter activity"/>
    <property type="evidence" value="ECO:0007669"/>
    <property type="project" value="TreeGrafter"/>
</dbReference>
<dbReference type="InterPro" id="IPR015854">
    <property type="entry name" value="ABC_transpr_LolD-like"/>
</dbReference>
<dbReference type="InterPro" id="IPR017871">
    <property type="entry name" value="ABC_transporter-like_CS"/>
</dbReference>
<reference evidence="5 6" key="1">
    <citation type="submission" date="2017-06" db="EMBL/GenBank/DDBJ databases">
        <title>Complete genome sequence of Nitrospirillum amazonense strain CBAmC, an endophytic nitrogen-fixing and plant growth-promoting bacterium, isolated from sugarcane.</title>
        <authorList>
            <person name="Schwab S."/>
            <person name="dos Santos Teixeira K.R."/>
            <person name="Simoes Araujo J.L."/>
            <person name="Soares Vidal M."/>
            <person name="Borges de Freitas H.R."/>
            <person name="Rivello Crivelaro A.L."/>
            <person name="Bueno de Camargo Nunes A."/>
            <person name="dos Santos C.M."/>
            <person name="Palmeira da Silva Rosa D."/>
            <person name="da Silva Padilha D."/>
            <person name="da Silva E."/>
            <person name="Araujo Terra L."/>
            <person name="Soares Mendes V."/>
            <person name="Farinelli L."/>
            <person name="Magalhaes Cruz L."/>
            <person name="Baldani J.I."/>
        </authorList>
    </citation>
    <scope>NUCLEOTIDE SEQUENCE [LARGE SCALE GENOMIC DNA]</scope>
    <source>
        <strain evidence="5 6">CBAmC</strain>
    </source>
</reference>
<proteinExistence type="predicted"/>
<keyword evidence="2" id="KW-0547">Nucleotide-binding</keyword>
<dbReference type="PROSITE" id="PS00211">
    <property type="entry name" value="ABC_TRANSPORTER_1"/>
    <property type="match status" value="1"/>
</dbReference>
<name>A0A248K0U3_9PROT</name>
<dbReference type="GO" id="GO:0016887">
    <property type="term" value="F:ATP hydrolysis activity"/>
    <property type="evidence" value="ECO:0007669"/>
    <property type="project" value="InterPro"/>
</dbReference>
<dbReference type="PROSITE" id="PS50893">
    <property type="entry name" value="ABC_TRANSPORTER_2"/>
    <property type="match status" value="1"/>
</dbReference>
<dbReference type="PANTHER" id="PTHR24220:SF685">
    <property type="entry name" value="ABC TRANSPORTER RELATED"/>
    <property type="match status" value="1"/>
</dbReference>
<dbReference type="Pfam" id="PF00005">
    <property type="entry name" value="ABC_tran"/>
    <property type="match status" value="1"/>
</dbReference>
<evidence type="ECO:0000313" key="5">
    <source>
        <dbReference type="EMBL" id="ASG24603.1"/>
    </source>
</evidence>
<evidence type="ECO:0000313" key="6">
    <source>
        <dbReference type="Proteomes" id="UP000197153"/>
    </source>
</evidence>
<dbReference type="InterPro" id="IPR003439">
    <property type="entry name" value="ABC_transporter-like_ATP-bd"/>
</dbReference>
<dbReference type="RefSeq" id="WP_088875022.1">
    <property type="nucleotide sequence ID" value="NZ_CP022112.1"/>
</dbReference>
<protein>
    <submittedName>
        <fullName evidence="5">ABC transporter ATP-binding protein</fullName>
    </submittedName>
</protein>
<feature type="domain" description="ABC transporter" evidence="4">
    <location>
        <begin position="5"/>
        <end position="231"/>
    </location>
</feature>
<keyword evidence="6" id="KW-1185">Reference proteome</keyword>
<evidence type="ECO:0000256" key="1">
    <source>
        <dbReference type="ARBA" id="ARBA00022448"/>
    </source>
</evidence>
<evidence type="ECO:0000256" key="2">
    <source>
        <dbReference type="ARBA" id="ARBA00022741"/>
    </source>
</evidence>
<dbReference type="InterPro" id="IPR027417">
    <property type="entry name" value="P-loop_NTPase"/>
</dbReference>
<dbReference type="AlphaFoldDB" id="A0A248K0U3"/>
<dbReference type="Proteomes" id="UP000197153">
    <property type="component" value="Chromosome 3"/>
</dbReference>
<dbReference type="SUPFAM" id="SSF52540">
    <property type="entry name" value="P-loop containing nucleoside triphosphate hydrolases"/>
    <property type="match status" value="1"/>
</dbReference>
<dbReference type="GO" id="GO:0005524">
    <property type="term" value="F:ATP binding"/>
    <property type="evidence" value="ECO:0007669"/>
    <property type="project" value="UniProtKB-KW"/>
</dbReference>
<dbReference type="KEGG" id="nao:Y958_27495"/>
<evidence type="ECO:0000259" key="4">
    <source>
        <dbReference type="PROSITE" id="PS50893"/>
    </source>
</evidence>